<evidence type="ECO:0000313" key="2">
    <source>
        <dbReference type="Proteomes" id="UP000013097"/>
    </source>
</evidence>
<dbReference type="EMBL" id="AGYT01000008">
    <property type="protein sequence ID" value="ENZ01659.1"/>
    <property type="molecule type" value="Genomic_DNA"/>
</dbReference>
<comment type="caution">
    <text evidence="1">The sequence shown here is derived from an EMBL/GenBank/DDBJ whole genome shotgun (WGS) entry which is preliminary data.</text>
</comment>
<sequence>MNNLNIDTWKEQLLLNAEERIKELERENKELRDELHHISPFKSWNKIKSSIDDASYSIPVIQNAYEKYKIIAAISTVIRMTFNLNQVTRLLEKDYEKAQEITDDILNFMKENNVKN</sequence>
<name>N9Y0K5_9CLOT</name>
<proteinExistence type="predicted"/>
<organism evidence="1 2">
    <name type="scientific">Clostridium thermobutyricum</name>
    <dbReference type="NCBI Taxonomy" id="29372"/>
    <lineage>
        <taxon>Bacteria</taxon>
        <taxon>Bacillati</taxon>
        <taxon>Bacillota</taxon>
        <taxon>Clostridia</taxon>
        <taxon>Eubacteriales</taxon>
        <taxon>Clostridiaceae</taxon>
        <taxon>Clostridium</taxon>
    </lineage>
</organism>
<evidence type="ECO:0000313" key="1">
    <source>
        <dbReference type="EMBL" id="ENZ01659.1"/>
    </source>
</evidence>
<protein>
    <submittedName>
        <fullName evidence="1">Uncharacterized protein</fullName>
    </submittedName>
</protein>
<dbReference type="RefSeq" id="WP_002597395.1">
    <property type="nucleotide sequence ID" value="NZ_KB850956.1"/>
</dbReference>
<dbReference type="HOGENOM" id="CLU_2092539_0_0_9"/>
<reference evidence="1 2" key="1">
    <citation type="submission" date="2013-01" db="EMBL/GenBank/DDBJ databases">
        <title>The Genome Sequence of Clostridium colicanis 209318.</title>
        <authorList>
            <consortium name="The Broad Institute Genome Sequencing Platform"/>
            <person name="Earl A."/>
            <person name="Ward D."/>
            <person name="Feldgarden M."/>
            <person name="Gevers D."/>
            <person name="Courvalin P."/>
            <person name="Lambert T."/>
            <person name="Walker B."/>
            <person name="Young S.K."/>
            <person name="Zeng Q."/>
            <person name="Gargeya S."/>
            <person name="Fitzgerald M."/>
            <person name="Haas B."/>
            <person name="Abouelleil A."/>
            <person name="Alvarado L."/>
            <person name="Arachchi H.M."/>
            <person name="Berlin A.M."/>
            <person name="Chapman S.B."/>
            <person name="Dewar J."/>
            <person name="Goldberg J."/>
            <person name="Griggs A."/>
            <person name="Gujja S."/>
            <person name="Hansen M."/>
            <person name="Howarth C."/>
            <person name="Imamovic A."/>
            <person name="Larimer J."/>
            <person name="McCowan C."/>
            <person name="Murphy C."/>
            <person name="Neiman D."/>
            <person name="Pearson M."/>
            <person name="Priest M."/>
            <person name="Roberts A."/>
            <person name="Saif S."/>
            <person name="Shea T."/>
            <person name="Sisk P."/>
            <person name="Sykes S."/>
            <person name="Wortman J."/>
            <person name="Nusbaum C."/>
            <person name="Birren B."/>
        </authorList>
    </citation>
    <scope>NUCLEOTIDE SEQUENCE [LARGE SCALE GENOMIC DNA]</scope>
    <source>
        <strain evidence="1 2">209318</strain>
    </source>
</reference>
<dbReference type="PATRIC" id="fig|999411.4.peg.868"/>
<keyword evidence="2" id="KW-1185">Reference proteome</keyword>
<accession>N9Y0K5</accession>
<dbReference type="AlphaFoldDB" id="N9Y0K5"/>
<gene>
    <name evidence="1" type="ORF">HMPREF1092_00893</name>
</gene>
<dbReference type="Proteomes" id="UP000013097">
    <property type="component" value="Unassembled WGS sequence"/>
</dbReference>